<keyword evidence="2 5" id="KW-0689">Ribosomal protein</keyword>
<keyword evidence="5" id="KW-0699">rRNA-binding</keyword>
<comment type="caution">
    <text evidence="7">The sequence shown here is derived from an EMBL/GenBank/DDBJ whole genome shotgun (WGS) entry which is preliminary data.</text>
</comment>
<gene>
    <name evidence="5" type="primary">rplD</name>
    <name evidence="7" type="ORF">EQG79_17870</name>
</gene>
<comment type="subunit">
    <text evidence="5">Part of the 50S ribosomal subunit.</text>
</comment>
<comment type="similarity">
    <text evidence="1 5">Belongs to the universal ribosomal protein uL4 family.</text>
</comment>
<evidence type="ECO:0000256" key="3">
    <source>
        <dbReference type="ARBA" id="ARBA00023274"/>
    </source>
</evidence>
<evidence type="ECO:0000256" key="4">
    <source>
        <dbReference type="ARBA" id="ARBA00035244"/>
    </source>
</evidence>
<dbReference type="InterPro" id="IPR013005">
    <property type="entry name" value="Ribosomal_uL4-like"/>
</dbReference>
<evidence type="ECO:0000256" key="6">
    <source>
        <dbReference type="SAM" id="MobiDB-lite"/>
    </source>
</evidence>
<dbReference type="GO" id="GO:0019843">
    <property type="term" value="F:rRNA binding"/>
    <property type="evidence" value="ECO:0007669"/>
    <property type="project" value="UniProtKB-UniRule"/>
</dbReference>
<keyword evidence="3 5" id="KW-0687">Ribonucleoprotein</keyword>
<dbReference type="GO" id="GO:0006412">
    <property type="term" value="P:translation"/>
    <property type="evidence" value="ECO:0007669"/>
    <property type="project" value="UniProtKB-UniRule"/>
</dbReference>
<evidence type="ECO:0000313" key="7">
    <source>
        <dbReference type="EMBL" id="RYC69258.1"/>
    </source>
</evidence>
<feature type="region of interest" description="Disordered" evidence="6">
    <location>
        <begin position="45"/>
        <end position="79"/>
    </location>
</feature>
<reference evidence="7 8" key="1">
    <citation type="submission" date="2019-01" db="EMBL/GenBank/DDBJ databases">
        <title>Spirosoma flava sp. nov., a propanil-degrading bacterium isolated from herbicide-contaminated soil.</title>
        <authorList>
            <person name="Zhang L."/>
            <person name="Jiang J.-D."/>
        </authorList>
    </citation>
    <scope>NUCLEOTIDE SEQUENCE [LARGE SCALE GENOMIC DNA]</scope>
    <source>
        <strain evidence="7 8">TY50</strain>
    </source>
</reference>
<evidence type="ECO:0000256" key="5">
    <source>
        <dbReference type="HAMAP-Rule" id="MF_01328"/>
    </source>
</evidence>
<dbReference type="EMBL" id="SBLB01000004">
    <property type="protein sequence ID" value="RYC69258.1"/>
    <property type="molecule type" value="Genomic_DNA"/>
</dbReference>
<dbReference type="NCBIfam" id="TIGR03953">
    <property type="entry name" value="rplD_bact"/>
    <property type="match status" value="1"/>
</dbReference>
<dbReference type="AlphaFoldDB" id="A0A4V1RW72"/>
<dbReference type="GO" id="GO:0005840">
    <property type="term" value="C:ribosome"/>
    <property type="evidence" value="ECO:0007669"/>
    <property type="project" value="UniProtKB-KW"/>
</dbReference>
<keyword evidence="8" id="KW-1185">Reference proteome</keyword>
<comment type="function">
    <text evidence="5">One of the primary rRNA binding proteins, this protein initially binds near the 5'-end of the 23S rRNA. It is important during the early stages of 50S assembly. It makes multiple contacts with different domains of the 23S rRNA in the assembled 50S subunit and ribosome.</text>
</comment>
<dbReference type="GO" id="GO:0003735">
    <property type="term" value="F:structural constituent of ribosome"/>
    <property type="evidence" value="ECO:0007669"/>
    <property type="project" value="InterPro"/>
</dbReference>
<dbReference type="PANTHER" id="PTHR10746">
    <property type="entry name" value="50S RIBOSOMAL PROTEIN L4"/>
    <property type="match status" value="1"/>
</dbReference>
<dbReference type="SUPFAM" id="SSF52166">
    <property type="entry name" value="Ribosomal protein L4"/>
    <property type="match status" value="1"/>
</dbReference>
<dbReference type="GO" id="GO:1990904">
    <property type="term" value="C:ribonucleoprotein complex"/>
    <property type="evidence" value="ECO:0007669"/>
    <property type="project" value="UniProtKB-KW"/>
</dbReference>
<protein>
    <recommendedName>
        <fullName evidence="4 5">Large ribosomal subunit protein uL4</fullName>
    </recommendedName>
</protein>
<dbReference type="HAMAP" id="MF_01328_B">
    <property type="entry name" value="Ribosomal_uL4_B"/>
    <property type="match status" value="1"/>
</dbReference>
<dbReference type="InterPro" id="IPR002136">
    <property type="entry name" value="Ribosomal_uL4"/>
</dbReference>
<accession>A0A4V1RW72</accession>
<proteinExistence type="inferred from homology"/>
<organism evidence="7 8">
    <name type="scientific">Spirosoma sordidisoli</name>
    <dbReference type="NCBI Taxonomy" id="2502893"/>
    <lineage>
        <taxon>Bacteria</taxon>
        <taxon>Pseudomonadati</taxon>
        <taxon>Bacteroidota</taxon>
        <taxon>Cytophagia</taxon>
        <taxon>Cytophagales</taxon>
        <taxon>Cytophagaceae</taxon>
        <taxon>Spirosoma</taxon>
    </lineage>
</organism>
<dbReference type="Gene3D" id="3.40.1370.10">
    <property type="match status" value="1"/>
</dbReference>
<dbReference type="Proteomes" id="UP000290407">
    <property type="component" value="Unassembled WGS sequence"/>
</dbReference>
<evidence type="ECO:0000313" key="8">
    <source>
        <dbReference type="Proteomes" id="UP000290407"/>
    </source>
</evidence>
<comment type="function">
    <text evidence="5">Forms part of the polypeptide exit tunnel.</text>
</comment>
<dbReference type="Pfam" id="PF00573">
    <property type="entry name" value="Ribosomal_L4"/>
    <property type="match status" value="1"/>
</dbReference>
<keyword evidence="5" id="KW-0694">RNA-binding</keyword>
<evidence type="ECO:0000256" key="1">
    <source>
        <dbReference type="ARBA" id="ARBA00010528"/>
    </source>
</evidence>
<dbReference type="PANTHER" id="PTHR10746:SF6">
    <property type="entry name" value="LARGE RIBOSOMAL SUBUNIT PROTEIN UL4M"/>
    <property type="match status" value="1"/>
</dbReference>
<dbReference type="RefSeq" id="WP_077919297.1">
    <property type="nucleotide sequence ID" value="NZ_SBLB01000004.1"/>
</dbReference>
<dbReference type="InterPro" id="IPR023574">
    <property type="entry name" value="Ribosomal_uL4_dom_sf"/>
</dbReference>
<name>A0A4V1RW72_9BACT</name>
<evidence type="ECO:0000256" key="2">
    <source>
        <dbReference type="ARBA" id="ARBA00022980"/>
    </source>
</evidence>
<sequence>MEVIVYNSKGEDTGKKVTLPEEVFGIQPNQHAIYLDVKQYLANQRQGTHKAKERAENAHSTRKLKKQKGTGGARAGSAKSPVFVGGGTIFGPRPRDYSFKLNKKVKSLARKSAFAVKAQADKISVIDSLTLEAPRTKDYIQFLNDLKVTGRKTLLILPDVNQNVVLSSRNVQKTKVTTASQVNTYDLMNADQLLISEEALTSIQTLFDNANS</sequence>